<keyword evidence="1" id="KW-0732">Signal</keyword>
<evidence type="ECO:0008006" key="4">
    <source>
        <dbReference type="Google" id="ProtNLM"/>
    </source>
</evidence>
<evidence type="ECO:0000256" key="1">
    <source>
        <dbReference type="SAM" id="SignalP"/>
    </source>
</evidence>
<keyword evidence="3" id="KW-1185">Reference proteome</keyword>
<dbReference type="EMBL" id="JTDN01000001">
    <property type="protein sequence ID" value="KHL26420.1"/>
    <property type="molecule type" value="Genomic_DNA"/>
</dbReference>
<dbReference type="PROSITE" id="PS51257">
    <property type="entry name" value="PROKAR_LIPOPROTEIN"/>
    <property type="match status" value="1"/>
</dbReference>
<feature type="signal peptide" evidence="1">
    <location>
        <begin position="1"/>
        <end position="26"/>
    </location>
</feature>
<feature type="chain" id="PRO_5002088392" description="Lipoprotein" evidence="1">
    <location>
        <begin position="27"/>
        <end position="166"/>
    </location>
</feature>
<dbReference type="OrthoDB" id="7505503at2"/>
<dbReference type="AlphaFoldDB" id="A0A0B2C2M7"/>
<protein>
    <recommendedName>
        <fullName evidence="4">Lipoprotein</fullName>
    </recommendedName>
</protein>
<evidence type="ECO:0000313" key="3">
    <source>
        <dbReference type="Proteomes" id="UP000030988"/>
    </source>
</evidence>
<name>A0A0B2C2M7_9SPHN</name>
<reference evidence="2 3" key="1">
    <citation type="submission" date="2014-11" db="EMBL/GenBank/DDBJ databases">
        <title>Draft genome sequence of Kirrobacter mercurialis.</title>
        <authorList>
            <person name="Coil D.A."/>
            <person name="Eisen J.A."/>
        </authorList>
    </citation>
    <scope>NUCLEOTIDE SEQUENCE [LARGE SCALE GENOMIC DNA]</scope>
    <source>
        <strain evidence="2 3">Coronado</strain>
    </source>
</reference>
<dbReference type="Proteomes" id="UP000030988">
    <property type="component" value="Unassembled WGS sequence"/>
</dbReference>
<gene>
    <name evidence="2" type="ORF">PK98_08260</name>
</gene>
<dbReference type="STRING" id="1572751.PK98_08260"/>
<proteinExistence type="predicted"/>
<accession>A0A0B2C2M7</accession>
<dbReference type="RefSeq" id="WP_039095682.1">
    <property type="nucleotide sequence ID" value="NZ_JTDN01000001.1"/>
</dbReference>
<organism evidence="2 3">
    <name type="scientific">Croceibacterium mercuriale</name>
    <dbReference type="NCBI Taxonomy" id="1572751"/>
    <lineage>
        <taxon>Bacteria</taxon>
        <taxon>Pseudomonadati</taxon>
        <taxon>Pseudomonadota</taxon>
        <taxon>Alphaproteobacteria</taxon>
        <taxon>Sphingomonadales</taxon>
        <taxon>Erythrobacteraceae</taxon>
        <taxon>Croceibacterium</taxon>
    </lineage>
</organism>
<comment type="caution">
    <text evidence="2">The sequence shown here is derived from an EMBL/GenBank/DDBJ whole genome shotgun (WGS) entry which is preliminary data.</text>
</comment>
<evidence type="ECO:0000313" key="2">
    <source>
        <dbReference type="EMBL" id="KHL26420.1"/>
    </source>
</evidence>
<sequence>MPRNTFTAGLLLPLAATLFLSACAGAAEGYPSLAIRPAERAGAVRTPPPRHIPPPPPAAALASLDSLATEARAAHTAFTAESAQATRLVGAARNAAIGSEAWARAEVARSALAAAHSRTLVPLAGMDRVYVEASTAGEDLDRIAAVHAEIEALVAGEDAVLAGLAN</sequence>